<name>A0A0F9CAY1_9ZZZZ</name>
<gene>
    <name evidence="2" type="ORF">LCGC14_2344390</name>
</gene>
<dbReference type="InterPro" id="IPR050678">
    <property type="entry name" value="DNA_Partitioning_ATPase"/>
</dbReference>
<dbReference type="EMBL" id="LAZR01033989">
    <property type="protein sequence ID" value="KKL46553.1"/>
    <property type="molecule type" value="Genomic_DNA"/>
</dbReference>
<dbReference type="PANTHER" id="PTHR13696:SF52">
    <property type="entry name" value="PARA FAMILY PROTEIN CT_582"/>
    <property type="match status" value="1"/>
</dbReference>
<dbReference type="SUPFAM" id="SSF52540">
    <property type="entry name" value="P-loop containing nucleoside triphosphate hydrolases"/>
    <property type="match status" value="1"/>
</dbReference>
<dbReference type="Gene3D" id="3.40.50.300">
    <property type="entry name" value="P-loop containing nucleotide triphosphate hydrolases"/>
    <property type="match status" value="1"/>
</dbReference>
<sequence>MAHIIVVGNEKGGSGKSTTSMHVATALARMGHRVGGLDLDLRQKTFGRYIENRREYLARAGFDLPSPEYRDLPEIDQDSLAPGENLHDRRLSAAVSGIEKTHDFILIDCPPSLGLLTINALAAASDVIIPLQPHFLALQGLGKLLETISLVCKHINPSLRVTGVLLCMYESVTRLTTEVVADLRSFFDTQRRTDKPWAHARIFQTVIRRNIKLAECPSYGKTIFEYEPRSHGAADYNALADEFLSCFTPERPAEASELPRPASHTQPPEPGLAQSQ</sequence>
<evidence type="ECO:0000256" key="1">
    <source>
        <dbReference type="SAM" id="MobiDB-lite"/>
    </source>
</evidence>
<dbReference type="PANTHER" id="PTHR13696">
    <property type="entry name" value="P-LOOP CONTAINING NUCLEOSIDE TRIPHOSPHATE HYDROLASE"/>
    <property type="match status" value="1"/>
</dbReference>
<dbReference type="InterPro" id="IPR015223">
    <property type="entry name" value="MipZ"/>
</dbReference>
<feature type="region of interest" description="Disordered" evidence="1">
    <location>
        <begin position="252"/>
        <end position="276"/>
    </location>
</feature>
<reference evidence="2" key="1">
    <citation type="journal article" date="2015" name="Nature">
        <title>Complex archaea that bridge the gap between prokaryotes and eukaryotes.</title>
        <authorList>
            <person name="Spang A."/>
            <person name="Saw J.H."/>
            <person name="Jorgensen S.L."/>
            <person name="Zaremba-Niedzwiedzka K."/>
            <person name="Martijn J."/>
            <person name="Lind A.E."/>
            <person name="van Eijk R."/>
            <person name="Schleper C."/>
            <person name="Guy L."/>
            <person name="Ettema T.J."/>
        </authorList>
    </citation>
    <scope>NUCLEOTIDE SEQUENCE</scope>
</reference>
<dbReference type="CDD" id="cd02042">
    <property type="entry name" value="ParAB_family"/>
    <property type="match status" value="1"/>
</dbReference>
<evidence type="ECO:0008006" key="3">
    <source>
        <dbReference type="Google" id="ProtNLM"/>
    </source>
</evidence>
<accession>A0A0F9CAY1</accession>
<proteinExistence type="predicted"/>
<organism evidence="2">
    <name type="scientific">marine sediment metagenome</name>
    <dbReference type="NCBI Taxonomy" id="412755"/>
    <lineage>
        <taxon>unclassified sequences</taxon>
        <taxon>metagenomes</taxon>
        <taxon>ecological metagenomes</taxon>
    </lineage>
</organism>
<evidence type="ECO:0000313" key="2">
    <source>
        <dbReference type="EMBL" id="KKL46553.1"/>
    </source>
</evidence>
<dbReference type="AlphaFoldDB" id="A0A0F9CAY1"/>
<dbReference type="Pfam" id="PF09140">
    <property type="entry name" value="MipZ"/>
    <property type="match status" value="1"/>
</dbReference>
<dbReference type="InterPro" id="IPR027417">
    <property type="entry name" value="P-loop_NTPase"/>
</dbReference>
<comment type="caution">
    <text evidence="2">The sequence shown here is derived from an EMBL/GenBank/DDBJ whole genome shotgun (WGS) entry which is preliminary data.</text>
</comment>
<protein>
    <recommendedName>
        <fullName evidence="3">AAA domain-containing protein</fullName>
    </recommendedName>
</protein>